<gene>
    <name evidence="3" type="ORF">PsYK624_049520</name>
</gene>
<keyword evidence="2" id="KW-0812">Transmembrane</keyword>
<keyword evidence="2" id="KW-1133">Transmembrane helix</keyword>
<evidence type="ECO:0000313" key="4">
    <source>
        <dbReference type="Proteomes" id="UP000703269"/>
    </source>
</evidence>
<evidence type="ECO:0000313" key="3">
    <source>
        <dbReference type="EMBL" id="GJE88865.1"/>
    </source>
</evidence>
<accession>A0A9P3G6S7</accession>
<evidence type="ECO:0000256" key="2">
    <source>
        <dbReference type="SAM" id="Phobius"/>
    </source>
</evidence>
<comment type="caution">
    <text evidence="3">The sequence shown here is derived from an EMBL/GenBank/DDBJ whole genome shotgun (WGS) entry which is preliminary data.</text>
</comment>
<dbReference type="AlphaFoldDB" id="A0A9P3G6S7"/>
<evidence type="ECO:0000256" key="1">
    <source>
        <dbReference type="SAM" id="MobiDB-lite"/>
    </source>
</evidence>
<keyword evidence="4" id="KW-1185">Reference proteome</keyword>
<keyword evidence="2" id="KW-0472">Membrane</keyword>
<dbReference type="EMBL" id="BPQB01000010">
    <property type="protein sequence ID" value="GJE88865.1"/>
    <property type="molecule type" value="Genomic_DNA"/>
</dbReference>
<dbReference type="Proteomes" id="UP000703269">
    <property type="component" value="Unassembled WGS sequence"/>
</dbReference>
<feature type="region of interest" description="Disordered" evidence="1">
    <location>
        <begin position="123"/>
        <end position="152"/>
    </location>
</feature>
<organism evidence="3 4">
    <name type="scientific">Phanerochaete sordida</name>
    <dbReference type="NCBI Taxonomy" id="48140"/>
    <lineage>
        <taxon>Eukaryota</taxon>
        <taxon>Fungi</taxon>
        <taxon>Dikarya</taxon>
        <taxon>Basidiomycota</taxon>
        <taxon>Agaricomycotina</taxon>
        <taxon>Agaricomycetes</taxon>
        <taxon>Polyporales</taxon>
        <taxon>Phanerochaetaceae</taxon>
        <taxon>Phanerochaete</taxon>
    </lineage>
</organism>
<feature type="transmembrane region" description="Helical" evidence="2">
    <location>
        <begin position="39"/>
        <end position="66"/>
    </location>
</feature>
<name>A0A9P3G6S7_9APHY</name>
<proteinExistence type="predicted"/>
<dbReference type="OrthoDB" id="2804213at2759"/>
<sequence>MDFLVLVLTWVKTFSQWRESRRLGLSKSITESLIRDGTIYFLLLLGVNLAQILTYNLTFAPVNLLIAVMPSLLVSRFLLNLRQVAENPSPLTSDGIDTVALSQFSAPRFNVADSVFGNLGEPIGLGEDSESFESSGPDTLQEAYEMDGPEKDVEAPRLVQDALAE</sequence>
<protein>
    <submittedName>
        <fullName evidence="3">Uncharacterized protein</fullName>
    </submittedName>
</protein>
<reference evidence="3 4" key="1">
    <citation type="submission" date="2021-08" db="EMBL/GenBank/DDBJ databases">
        <title>Draft Genome Sequence of Phanerochaete sordida strain YK-624.</title>
        <authorList>
            <person name="Mori T."/>
            <person name="Dohra H."/>
            <person name="Suzuki T."/>
            <person name="Kawagishi H."/>
            <person name="Hirai H."/>
        </authorList>
    </citation>
    <scope>NUCLEOTIDE SEQUENCE [LARGE SCALE GENOMIC DNA]</scope>
    <source>
        <strain evidence="3 4">YK-624</strain>
    </source>
</reference>